<keyword evidence="5" id="KW-0521">NADP</keyword>
<dbReference type="SUPFAM" id="SSF55469">
    <property type="entry name" value="FMN-dependent nitroreductase-like"/>
    <property type="match status" value="1"/>
</dbReference>
<evidence type="ECO:0000256" key="2">
    <source>
        <dbReference type="ARBA" id="ARBA00022630"/>
    </source>
</evidence>
<evidence type="ECO:0000256" key="3">
    <source>
        <dbReference type="ARBA" id="ARBA00022643"/>
    </source>
</evidence>
<dbReference type="InterPro" id="IPR016446">
    <property type="entry name" value="Flavin_OxRdtase_Frp"/>
</dbReference>
<dbReference type="GO" id="GO:0008752">
    <property type="term" value="F:FMN reductase [NAD(P)H] activity"/>
    <property type="evidence" value="ECO:0007669"/>
    <property type="project" value="UniProtKB-EC"/>
</dbReference>
<keyword evidence="2 5" id="KW-0285">Flavoprotein</keyword>
<keyword evidence="4 5" id="KW-0560">Oxidoreductase</keyword>
<dbReference type="Gene3D" id="3.40.109.10">
    <property type="entry name" value="NADH Oxidase"/>
    <property type="match status" value="1"/>
</dbReference>
<gene>
    <name evidence="7" type="ORF">GGQ83_001446</name>
</gene>
<dbReference type="Pfam" id="PF00881">
    <property type="entry name" value="Nitroreductase"/>
    <property type="match status" value="1"/>
</dbReference>
<name>A0A840A917_9PROT</name>
<sequence>MDPKTLIEARYGHLPFNPPADIPDALGAILDRRVTRRYAAQPVPDSLLDTVLAAASSAPSKSDMQQWSVVVLRDAAKIAAIADWIGTMPWIKQAPVFLVFCADVRRGRDICERAGREHANDNLDTVLNATVDAALAMGMTIAAADAAGLGTCPISYVRNHMEKVGPLLGLPKGVFPIAGLTLGVPEARNEPSARLPPSVTIHRERYDASGEAQALSAYDARRERAKPRYPEIHGPAPEGCSWTENVARQLSVPERAGFRAWLRSRGFALD</sequence>
<dbReference type="Proteomes" id="UP000553193">
    <property type="component" value="Unassembled WGS sequence"/>
</dbReference>
<evidence type="ECO:0000313" key="8">
    <source>
        <dbReference type="Proteomes" id="UP000553193"/>
    </source>
</evidence>
<dbReference type="EMBL" id="JACIDJ010000002">
    <property type="protein sequence ID" value="MBB3898009.1"/>
    <property type="molecule type" value="Genomic_DNA"/>
</dbReference>
<dbReference type="InterPro" id="IPR000415">
    <property type="entry name" value="Nitroreductase-like"/>
</dbReference>
<keyword evidence="8" id="KW-1185">Reference proteome</keyword>
<proteinExistence type="inferred from homology"/>
<dbReference type="PANTHER" id="PTHR43425">
    <property type="entry name" value="OXYGEN-INSENSITIVE NADPH NITROREDUCTASE"/>
    <property type="match status" value="1"/>
</dbReference>
<keyword evidence="3 5" id="KW-0288">FMN</keyword>
<dbReference type="AlphaFoldDB" id="A0A840A917"/>
<evidence type="ECO:0000256" key="4">
    <source>
        <dbReference type="ARBA" id="ARBA00023002"/>
    </source>
</evidence>
<organism evidence="7 8">
    <name type="scientific">Roseococcus suduntuyensis</name>
    <dbReference type="NCBI Taxonomy" id="455361"/>
    <lineage>
        <taxon>Bacteria</taxon>
        <taxon>Pseudomonadati</taxon>
        <taxon>Pseudomonadota</taxon>
        <taxon>Alphaproteobacteria</taxon>
        <taxon>Acetobacterales</taxon>
        <taxon>Roseomonadaceae</taxon>
        <taxon>Roseococcus</taxon>
    </lineage>
</organism>
<comment type="similarity">
    <text evidence="1 5">Belongs to the flavin oxidoreductase frp family.</text>
</comment>
<reference evidence="7 8" key="1">
    <citation type="submission" date="2020-08" db="EMBL/GenBank/DDBJ databases">
        <title>Genomic Encyclopedia of Type Strains, Phase IV (KMG-IV): sequencing the most valuable type-strain genomes for metagenomic binning, comparative biology and taxonomic classification.</title>
        <authorList>
            <person name="Goeker M."/>
        </authorList>
    </citation>
    <scope>NUCLEOTIDE SEQUENCE [LARGE SCALE GENOMIC DNA]</scope>
    <source>
        <strain evidence="7 8">DSM 19979</strain>
    </source>
</reference>
<dbReference type="PIRSF" id="PIRSF005426">
    <property type="entry name" value="Frp"/>
    <property type="match status" value="1"/>
</dbReference>
<evidence type="ECO:0000256" key="1">
    <source>
        <dbReference type="ARBA" id="ARBA00008366"/>
    </source>
</evidence>
<protein>
    <submittedName>
        <fullName evidence="7">Nitroreductase/FMN reductase [NAD(P)H]</fullName>
        <ecNumber evidence="7">1.-.-.-</ecNumber>
        <ecNumber evidence="7">1.5.1.39</ecNumber>
    </submittedName>
</protein>
<dbReference type="InterPro" id="IPR029479">
    <property type="entry name" value="Nitroreductase"/>
</dbReference>
<feature type="domain" description="Nitroreductase" evidence="6">
    <location>
        <begin position="29"/>
        <end position="183"/>
    </location>
</feature>
<dbReference type="PANTHER" id="PTHR43425:SF2">
    <property type="entry name" value="OXYGEN-INSENSITIVE NADPH NITROREDUCTASE"/>
    <property type="match status" value="1"/>
</dbReference>
<evidence type="ECO:0000313" key="7">
    <source>
        <dbReference type="EMBL" id="MBB3898009.1"/>
    </source>
</evidence>
<evidence type="ECO:0000259" key="6">
    <source>
        <dbReference type="Pfam" id="PF00881"/>
    </source>
</evidence>
<evidence type="ECO:0000256" key="5">
    <source>
        <dbReference type="PIRNR" id="PIRNR005426"/>
    </source>
</evidence>
<dbReference type="EC" id="1.-.-.-" evidence="7"/>
<accession>A0A840A917</accession>
<dbReference type="EC" id="1.5.1.39" evidence="7"/>
<dbReference type="RefSeq" id="WP_242534929.1">
    <property type="nucleotide sequence ID" value="NZ_JACIDJ010000002.1"/>
</dbReference>
<comment type="caution">
    <text evidence="7">The sequence shown here is derived from an EMBL/GenBank/DDBJ whole genome shotgun (WGS) entry which is preliminary data.</text>
</comment>